<feature type="compositionally biased region" description="Polar residues" evidence="1">
    <location>
        <begin position="325"/>
        <end position="343"/>
    </location>
</feature>
<feature type="compositionally biased region" description="Acidic residues" evidence="1">
    <location>
        <begin position="642"/>
        <end position="664"/>
    </location>
</feature>
<keyword evidence="3" id="KW-1185">Reference proteome</keyword>
<name>A0AAN8NG53_9PEZI</name>
<reference evidence="2 3" key="1">
    <citation type="submission" date="2019-10" db="EMBL/GenBank/DDBJ databases">
        <authorList>
            <person name="Palmer J.M."/>
        </authorList>
    </citation>
    <scope>NUCLEOTIDE SEQUENCE [LARGE SCALE GENOMIC DNA]</scope>
    <source>
        <strain evidence="2 3">TWF506</strain>
    </source>
</reference>
<feature type="compositionally biased region" description="Basic and acidic residues" evidence="1">
    <location>
        <begin position="431"/>
        <end position="440"/>
    </location>
</feature>
<evidence type="ECO:0000313" key="2">
    <source>
        <dbReference type="EMBL" id="KAK6499323.1"/>
    </source>
</evidence>
<dbReference type="Proteomes" id="UP001307849">
    <property type="component" value="Unassembled WGS sequence"/>
</dbReference>
<sequence>MEKPNAIELQIAHGSTPIPFMVPLKKAVSRQALEEVIRRRSNCGSAPVITMYTRNMVIIDWEDWEELIEPGKRYLADLDGSWILHSRARGHGTSIESINMFLGAIEKGKTPASIPMPVSQIGVPAAQTTVPASTLQKAVTATEKEAAITPVRPSEQTRIIPRPAIPKLGYMGYIPRQSSNLNPNSSTFPVPIGPAGMGHGIVNPAVEREVLEELQQQIGTLAVEKPATARQSSVIQQSIQDEDRLSTVTESDDSDEPTGGVRLNALSAPPSVGKVAQDVQELSDVSPQTAKTGLSNTSKQQSVSPIEKVNKMHISPAESKKMAGQSVSPQALSSISSQASNATKHAPAKSVAKEPTPVQTSSTGATAVPKPLTKNVLTKPVSKEPGTIAPFPGTNTAMKTFTTPVPFQPAPAKPTPVDPVHTKRAKYPNHKSGDNEKSSQLDDSLSGSGVGSSPGLVQKAVSSHRRTIGSSGDDEYEAGDEAYKTTKVPGPSKSILSGPGAAKPVKKGQQGKQDDKRQQLLKDENRVTFYLIKPENKDKPIVQDGRSRIFISTSKDCCALRLIKLLRKNVKFTRLLILIPAPDMSRYMITDVINPGSRFAQAPFSVVGFDDDVTMSWEHIENDQEDEIINEDCPWDQPDVINDQEPETYDYDDDGEDAEEIKYP</sequence>
<feature type="region of interest" description="Disordered" evidence="1">
    <location>
        <begin position="225"/>
        <end position="519"/>
    </location>
</feature>
<evidence type="ECO:0000313" key="3">
    <source>
        <dbReference type="Proteomes" id="UP001307849"/>
    </source>
</evidence>
<feature type="compositionally biased region" description="Pro residues" evidence="1">
    <location>
        <begin position="406"/>
        <end position="417"/>
    </location>
</feature>
<organism evidence="2 3">
    <name type="scientific">Arthrobotrys conoides</name>
    <dbReference type="NCBI Taxonomy" id="74498"/>
    <lineage>
        <taxon>Eukaryota</taxon>
        <taxon>Fungi</taxon>
        <taxon>Dikarya</taxon>
        <taxon>Ascomycota</taxon>
        <taxon>Pezizomycotina</taxon>
        <taxon>Orbiliomycetes</taxon>
        <taxon>Orbiliales</taxon>
        <taxon>Orbiliaceae</taxon>
        <taxon>Arthrobotrys</taxon>
    </lineage>
</organism>
<feature type="compositionally biased region" description="Polar residues" evidence="1">
    <location>
        <begin position="283"/>
        <end position="304"/>
    </location>
</feature>
<dbReference type="AlphaFoldDB" id="A0AAN8NG53"/>
<feature type="compositionally biased region" description="Polar residues" evidence="1">
    <location>
        <begin position="229"/>
        <end position="239"/>
    </location>
</feature>
<proteinExistence type="predicted"/>
<comment type="caution">
    <text evidence="2">The sequence shown here is derived from an EMBL/GenBank/DDBJ whole genome shotgun (WGS) entry which is preliminary data.</text>
</comment>
<gene>
    <name evidence="2" type="ORF">TWF506_003951</name>
</gene>
<evidence type="ECO:0000256" key="1">
    <source>
        <dbReference type="SAM" id="MobiDB-lite"/>
    </source>
</evidence>
<feature type="compositionally biased region" description="Polar residues" evidence="1">
    <location>
        <begin position="393"/>
        <end position="405"/>
    </location>
</feature>
<feature type="region of interest" description="Disordered" evidence="1">
    <location>
        <begin position="631"/>
        <end position="664"/>
    </location>
</feature>
<dbReference type="EMBL" id="JAVHJM010000013">
    <property type="protein sequence ID" value="KAK6499323.1"/>
    <property type="molecule type" value="Genomic_DNA"/>
</dbReference>
<feature type="compositionally biased region" description="Low complexity" evidence="1">
    <location>
        <begin position="441"/>
        <end position="458"/>
    </location>
</feature>
<protein>
    <submittedName>
        <fullName evidence="2">Uncharacterized protein</fullName>
    </submittedName>
</protein>
<accession>A0AAN8NG53</accession>